<feature type="domain" description="NAA35-like TPR repeats" evidence="5">
    <location>
        <begin position="367"/>
        <end position="705"/>
    </location>
</feature>
<dbReference type="OMA" id="INKRTHV"/>
<evidence type="ECO:0000259" key="4">
    <source>
        <dbReference type="Pfam" id="PF04112"/>
    </source>
</evidence>
<evidence type="ECO:0000313" key="6">
    <source>
        <dbReference type="EMBL" id="CUF57420.1"/>
    </source>
</evidence>
<protein>
    <submittedName>
        <fullName evidence="6">NatC N(Alpha)-terminal acetyltransferase, Mak10 subunit, putative</fullName>
    </submittedName>
</protein>
<keyword evidence="6" id="KW-0808">Transferase</keyword>
<evidence type="ECO:0000256" key="3">
    <source>
        <dbReference type="ARBA" id="ARBA00022490"/>
    </source>
</evidence>
<dbReference type="Pfam" id="PF04112">
    <property type="entry name" value="Mak10"/>
    <property type="match status" value="1"/>
</dbReference>
<comment type="similarity">
    <text evidence="2">Belongs to the MAK10 family.</text>
</comment>
<dbReference type="InterPro" id="IPR057983">
    <property type="entry name" value="NAA35-like_N"/>
</dbReference>
<comment type="subcellular location">
    <subcellularLocation>
        <location evidence="1">Cytoplasm</location>
    </subcellularLocation>
</comment>
<sequence length="735" mass="80837">MTAAGDVDNTWVECLAAYKAEVAAMRLWDTVCMEGIDAEQLLSSPEVLDPKTDTGYEWSKHGTASGFFASSSLTNVAKLSEAQLLETVDALFSMEVLFLRGRHLLQGLYRFVYFLRMHELKEKNAVLYAYCRGVLRTIDFVARTTGMTSVREDEEFPSLPGEINTQGDCPLTEIVVELDAAIATVTNEALKQRLTFRKQLLRLFFEVFVAEQSKSIAGVVTACTEGLATLTTLKRDSAPALDAGLFRNEMAVWLSSDIPIAAAALPEFQETVDAYRTMFEQVLSTRVLFTPTGRTLAGVTDFIESLGAKKPLLPTRTITVLLLFGENANVSFLHQGSLPILILETLANLHGAPLYGKVVEGDENVQKEIAYFCGHRQNAAAFGRHMTEAVRRWVSRATRVYLTFWEALLCSRGRTHRRLANLIEELGGLQMTSFDIDTGVFQAQRTGLADSVATQADREMISRSLVLTAFVVELTCHVMSSVLHLMVELQLLSKAEYTAWAVYNSHVNSARIENLSVLYLGLNHNNRVPIPERRLTRTGVPAVNPVLSMRFPTTPSPLLLSRLDGNGVLADVLFRAAVILESKGQLDLSSPATSLIPISQTFHNRMKVFARVQRPAFMTFDHCEEQKKLFLAAYAKQAEEKLATGAAESAALELTGIATVAKQVADRTKQALGQVPAGQPVFSLQDLERAARATYVSLNLLSTLKPEALAAFELTLGAPSGAPGHLAVVMMKRKQ</sequence>
<organism evidence="6 7">
    <name type="scientific">Bodo saltans</name>
    <name type="common">Flagellated protozoan</name>
    <dbReference type="NCBI Taxonomy" id="75058"/>
    <lineage>
        <taxon>Eukaryota</taxon>
        <taxon>Discoba</taxon>
        <taxon>Euglenozoa</taxon>
        <taxon>Kinetoplastea</taxon>
        <taxon>Metakinetoplastina</taxon>
        <taxon>Eubodonida</taxon>
        <taxon>Bodonidae</taxon>
        <taxon>Bodo</taxon>
    </lineage>
</organism>
<dbReference type="InterPro" id="IPR007244">
    <property type="entry name" value="Naa35_N"/>
</dbReference>
<dbReference type="PANTHER" id="PTHR21373">
    <property type="entry name" value="GLUCOSE REPRESSIBLE PROTEIN MAK10"/>
    <property type="match status" value="1"/>
</dbReference>
<name>A0A0S4IMZ6_BODSA</name>
<dbReference type="Proteomes" id="UP000051952">
    <property type="component" value="Unassembled WGS sequence"/>
</dbReference>
<dbReference type="GO" id="GO:0016740">
    <property type="term" value="F:transferase activity"/>
    <property type="evidence" value="ECO:0007669"/>
    <property type="project" value="UniProtKB-KW"/>
</dbReference>
<dbReference type="EMBL" id="CYKH01000359">
    <property type="protein sequence ID" value="CUF57420.1"/>
    <property type="molecule type" value="Genomic_DNA"/>
</dbReference>
<feature type="domain" description="NAA35-like N-terminal" evidence="4">
    <location>
        <begin position="41"/>
        <end position="158"/>
    </location>
</feature>
<reference evidence="7" key="1">
    <citation type="submission" date="2015-09" db="EMBL/GenBank/DDBJ databases">
        <authorList>
            <consortium name="Pathogen Informatics"/>
        </authorList>
    </citation>
    <scope>NUCLEOTIDE SEQUENCE [LARGE SCALE GENOMIC DNA]</scope>
    <source>
        <strain evidence="7">Lake Konstanz</strain>
    </source>
</reference>
<dbReference type="GO" id="GO:0031417">
    <property type="term" value="C:NatC complex"/>
    <property type="evidence" value="ECO:0007669"/>
    <property type="project" value="InterPro"/>
</dbReference>
<dbReference type="Pfam" id="PF25789">
    <property type="entry name" value="TPR_NAA35"/>
    <property type="match status" value="1"/>
</dbReference>
<dbReference type="OrthoDB" id="269405at2759"/>
<gene>
    <name evidence="6" type="ORF">BSAL_04040</name>
</gene>
<dbReference type="AlphaFoldDB" id="A0A0S4IMZ6"/>
<keyword evidence="7" id="KW-1185">Reference proteome</keyword>
<evidence type="ECO:0000256" key="2">
    <source>
        <dbReference type="ARBA" id="ARBA00006289"/>
    </source>
</evidence>
<proteinExistence type="inferred from homology"/>
<evidence type="ECO:0000256" key="1">
    <source>
        <dbReference type="ARBA" id="ARBA00004496"/>
    </source>
</evidence>
<accession>A0A0S4IMZ6</accession>
<evidence type="ECO:0000259" key="5">
    <source>
        <dbReference type="Pfam" id="PF25789"/>
    </source>
</evidence>
<evidence type="ECO:0000313" key="7">
    <source>
        <dbReference type="Proteomes" id="UP000051952"/>
    </source>
</evidence>
<dbReference type="VEuPathDB" id="TriTrypDB:BSAL_04040"/>
<dbReference type="PANTHER" id="PTHR21373:SF0">
    <property type="entry name" value="N-ALPHA-ACETYLTRANSFERASE 35, NATC AUXILIARY SUBUNIT"/>
    <property type="match status" value="1"/>
</dbReference>
<dbReference type="InterPro" id="IPR057982">
    <property type="entry name" value="TPR_NAA35"/>
</dbReference>
<keyword evidence="3" id="KW-0963">Cytoplasm</keyword>